<name>A0A9W9LM31_9EURO</name>
<gene>
    <name evidence="2" type="ORF">N7492_007861</name>
</gene>
<organism evidence="2 3">
    <name type="scientific">Penicillium capsulatum</name>
    <dbReference type="NCBI Taxonomy" id="69766"/>
    <lineage>
        <taxon>Eukaryota</taxon>
        <taxon>Fungi</taxon>
        <taxon>Dikarya</taxon>
        <taxon>Ascomycota</taxon>
        <taxon>Pezizomycotina</taxon>
        <taxon>Eurotiomycetes</taxon>
        <taxon>Eurotiomycetidae</taxon>
        <taxon>Eurotiales</taxon>
        <taxon>Aspergillaceae</taxon>
        <taxon>Penicillium</taxon>
    </lineage>
</organism>
<evidence type="ECO:0000313" key="2">
    <source>
        <dbReference type="EMBL" id="KAJ5162469.1"/>
    </source>
</evidence>
<feature type="compositionally biased region" description="Polar residues" evidence="1">
    <location>
        <begin position="54"/>
        <end position="63"/>
    </location>
</feature>
<keyword evidence="3" id="KW-1185">Reference proteome</keyword>
<proteinExistence type="predicted"/>
<feature type="compositionally biased region" description="Basic and acidic residues" evidence="1">
    <location>
        <begin position="108"/>
        <end position="126"/>
    </location>
</feature>
<reference evidence="2" key="1">
    <citation type="submission" date="2022-11" db="EMBL/GenBank/DDBJ databases">
        <authorList>
            <person name="Petersen C."/>
        </authorList>
    </citation>
    <scope>NUCLEOTIDE SEQUENCE</scope>
    <source>
        <strain evidence="2">IBT 21917</strain>
    </source>
</reference>
<evidence type="ECO:0000313" key="3">
    <source>
        <dbReference type="Proteomes" id="UP001146351"/>
    </source>
</evidence>
<feature type="compositionally biased region" description="Low complexity" evidence="1">
    <location>
        <begin position="196"/>
        <end position="219"/>
    </location>
</feature>
<dbReference type="OrthoDB" id="4716584at2759"/>
<sequence length="555" mass="61300">MGQQPSPEVPQSACMGPLGCNPSHQSVSTSVQEDRHPPESNPTGPPRRFAVQLVETSTRSSLTPQPPSNVGRARRRFLPEPVETTKASHPGPDARRFSQPTSTGPRRFKPEVIETDHQLDQGRSELFRSQTYLSASQSAPSTPGCRLGPYRDSFTLPESKFSYASLLRRQEARRHSFRVPELPSIPSNDSEESGESSRSPSRSFSPTNPSTQTTKTPTSGSVSREGHDHELSEYLLSLAARSAQKELKEQALAAFPNEQVYEPVDHFAIDDEERDSEGDSLNYPEKPIVKSRRRSSADLSWELEYMRQHKEEAEQRLRAMATSGNPGMTSIARPSTPKNRFPSPPMLGDDIVVPWSSSPEGTICENSSVNGASRAPPGPGTDAGGLWGATNRPQGARGGAGLWMGTCRKDEDCEQDPQPMSGAMTPMALDEDNESSQAAGSLDLSAISVDEFHDEFVTQIYNYLSLGYPCMARYYDHELSQISGVTVEDLRRDDLNTDAKGHLVTPESDLSVACPRWKALRLYIHEWARHPPTTWEDESHLEAWGMPERRGSWAG</sequence>
<protein>
    <submittedName>
        <fullName evidence="2">Uncharacterized protein</fullName>
    </submittedName>
</protein>
<dbReference type="AlphaFoldDB" id="A0A9W9LM31"/>
<feature type="region of interest" description="Disordered" evidence="1">
    <location>
        <begin position="1"/>
        <end position="152"/>
    </location>
</feature>
<feature type="region of interest" description="Disordered" evidence="1">
    <location>
        <begin position="272"/>
        <end position="295"/>
    </location>
</feature>
<evidence type="ECO:0000256" key="1">
    <source>
        <dbReference type="SAM" id="MobiDB-lite"/>
    </source>
</evidence>
<feature type="region of interest" description="Disordered" evidence="1">
    <location>
        <begin position="173"/>
        <end position="229"/>
    </location>
</feature>
<dbReference type="Proteomes" id="UP001146351">
    <property type="component" value="Unassembled WGS sequence"/>
</dbReference>
<reference evidence="2" key="2">
    <citation type="journal article" date="2023" name="IMA Fungus">
        <title>Comparative genomic study of the Penicillium genus elucidates a diverse pangenome and 15 lateral gene transfer events.</title>
        <authorList>
            <person name="Petersen C."/>
            <person name="Sorensen T."/>
            <person name="Nielsen M.R."/>
            <person name="Sondergaard T.E."/>
            <person name="Sorensen J.L."/>
            <person name="Fitzpatrick D.A."/>
            <person name="Frisvad J.C."/>
            <person name="Nielsen K.L."/>
        </authorList>
    </citation>
    <scope>NUCLEOTIDE SEQUENCE</scope>
    <source>
        <strain evidence="2">IBT 21917</strain>
    </source>
</reference>
<comment type="caution">
    <text evidence="2">The sequence shown here is derived from an EMBL/GenBank/DDBJ whole genome shotgun (WGS) entry which is preliminary data.</text>
</comment>
<accession>A0A9W9LM31</accession>
<feature type="compositionally biased region" description="Polar residues" evidence="1">
    <location>
        <begin position="22"/>
        <end position="31"/>
    </location>
</feature>
<feature type="compositionally biased region" description="Polar residues" evidence="1">
    <location>
        <begin position="127"/>
        <end position="141"/>
    </location>
</feature>
<dbReference type="EMBL" id="JAPQKO010000005">
    <property type="protein sequence ID" value="KAJ5162469.1"/>
    <property type="molecule type" value="Genomic_DNA"/>
</dbReference>
<feature type="region of interest" description="Disordered" evidence="1">
    <location>
        <begin position="367"/>
        <end position="392"/>
    </location>
</feature>